<dbReference type="EMBL" id="KL250540">
    <property type="protein sequence ID" value="KGB33267.1"/>
    <property type="molecule type" value="Genomic_DNA"/>
</dbReference>
<accession>A0A094ZHC2</accession>
<organism evidence="1">
    <name type="scientific">Schistosoma haematobium</name>
    <name type="common">Blood fluke</name>
    <dbReference type="NCBI Taxonomy" id="6185"/>
    <lineage>
        <taxon>Eukaryota</taxon>
        <taxon>Metazoa</taxon>
        <taxon>Spiralia</taxon>
        <taxon>Lophotrochozoa</taxon>
        <taxon>Platyhelminthes</taxon>
        <taxon>Trematoda</taxon>
        <taxon>Digenea</taxon>
        <taxon>Strigeidida</taxon>
        <taxon>Schistosomatoidea</taxon>
        <taxon>Schistosomatidae</taxon>
        <taxon>Schistosoma</taxon>
    </lineage>
</organism>
<protein>
    <submittedName>
        <fullName evidence="1">Uncharacterized protein</fullName>
    </submittedName>
</protein>
<name>A0A094ZHC2_SCHHA</name>
<sequence>MIRTNITGKINDILPDRVASSTEELHQIVATLSASWSYVLLAQLTTMSRMKQTIQRVKHNHQLTV</sequence>
<reference evidence="1" key="1">
    <citation type="journal article" date="2012" name="Nat. Genet.">
        <title>Whole-genome sequence of Schistosoma haematobium.</title>
        <authorList>
            <person name="Young N.D."/>
            <person name="Jex A.R."/>
            <person name="Li B."/>
            <person name="Liu S."/>
            <person name="Yang L."/>
            <person name="Xiong Z."/>
            <person name="Li Y."/>
            <person name="Cantacessi C."/>
            <person name="Hall R.S."/>
            <person name="Xu X."/>
            <person name="Chen F."/>
            <person name="Wu X."/>
            <person name="Zerlotini A."/>
            <person name="Oliveira G."/>
            <person name="Hofmann A."/>
            <person name="Zhang G."/>
            <person name="Fang X."/>
            <person name="Kang Y."/>
            <person name="Campbell B.E."/>
            <person name="Loukas A."/>
            <person name="Ranganathan S."/>
            <person name="Rollinson D."/>
            <person name="Rinaldi G."/>
            <person name="Brindley P.J."/>
            <person name="Yang H."/>
            <person name="Wang J."/>
            <person name="Wang J."/>
            <person name="Gasser R.B."/>
        </authorList>
    </citation>
    <scope>NUCLEOTIDE SEQUENCE [LARGE SCALE GENOMIC DNA]</scope>
</reference>
<dbReference type="AlphaFoldDB" id="A0A094ZHC2"/>
<gene>
    <name evidence="1" type="ORF">MS3_01428</name>
</gene>
<evidence type="ECO:0000313" key="1">
    <source>
        <dbReference type="EMBL" id="KGB33267.1"/>
    </source>
</evidence>
<proteinExistence type="predicted"/>